<keyword evidence="12" id="KW-1185">Reference proteome</keyword>
<dbReference type="Proteomes" id="UP000789390">
    <property type="component" value="Unassembled WGS sequence"/>
</dbReference>
<evidence type="ECO:0000256" key="1">
    <source>
        <dbReference type="ARBA" id="ARBA00004123"/>
    </source>
</evidence>
<comment type="subcellular location">
    <subcellularLocation>
        <location evidence="1">Nucleus</location>
    </subcellularLocation>
</comment>
<evidence type="ECO:0000259" key="10">
    <source>
        <dbReference type="Pfam" id="PF17745"/>
    </source>
</evidence>
<dbReference type="InterPro" id="IPR040456">
    <property type="entry name" value="RNase_H2_suB"/>
</dbReference>
<evidence type="ECO:0000256" key="8">
    <source>
        <dbReference type="SAM" id="MobiDB-lite"/>
    </source>
</evidence>
<comment type="function">
    <text evidence="6">Non catalytic subunit of RNase H2, an endonuclease that specifically degrades the RNA of RNA:DNA hybrids. Participates in DNA replication, possibly by mediating the removal of lagging-strand Okazaki fragment RNA primers during DNA replication. Mediates the excision of single ribonucleotides from DNA:RNA duplexes.</text>
</comment>
<dbReference type="FunFam" id="1.10.20.120:FF:000002">
    <property type="entry name" value="Ribonuclease H2 subunit B"/>
    <property type="match status" value="1"/>
</dbReference>
<dbReference type="InterPro" id="IPR019024">
    <property type="entry name" value="RNase_H2_suB_wHTH"/>
</dbReference>
<keyword evidence="5" id="KW-0539">Nucleus</keyword>
<evidence type="ECO:0000259" key="9">
    <source>
        <dbReference type="Pfam" id="PF09468"/>
    </source>
</evidence>
<dbReference type="GO" id="GO:0006401">
    <property type="term" value="P:RNA catabolic process"/>
    <property type="evidence" value="ECO:0007669"/>
    <property type="project" value="TreeGrafter"/>
</dbReference>
<accession>A0A8J2RXP4</accession>
<comment type="similarity">
    <text evidence="2">Belongs to the RNase H2 subunit B family.</text>
</comment>
<protein>
    <recommendedName>
        <fullName evidence="4">Ribonuclease H2 subunit B</fullName>
    </recommendedName>
    <alternativeName>
        <fullName evidence="7">Ribonuclease HI subunit B</fullName>
    </alternativeName>
</protein>
<dbReference type="Pfam" id="PF09468">
    <property type="entry name" value="RNase_H2-Ydr279"/>
    <property type="match status" value="1"/>
</dbReference>
<evidence type="ECO:0000256" key="7">
    <source>
        <dbReference type="ARBA" id="ARBA00033464"/>
    </source>
</evidence>
<dbReference type="OrthoDB" id="29098at2759"/>
<feature type="compositionally biased region" description="Basic and acidic residues" evidence="8">
    <location>
        <begin position="266"/>
        <end position="297"/>
    </location>
</feature>
<comment type="subunit">
    <text evidence="3">The RNase H2 complex is a heterotrimer composed of the catalytic subunit RNASEH2A and the non-catalytic subunits RNASEH2B and RNASEH2C.</text>
</comment>
<dbReference type="PANTHER" id="PTHR13383">
    <property type="entry name" value="RIBONUCLEASE H2 SUBUNIT B"/>
    <property type="match status" value="1"/>
</dbReference>
<organism evidence="11 12">
    <name type="scientific">Daphnia galeata</name>
    <dbReference type="NCBI Taxonomy" id="27404"/>
    <lineage>
        <taxon>Eukaryota</taxon>
        <taxon>Metazoa</taxon>
        <taxon>Ecdysozoa</taxon>
        <taxon>Arthropoda</taxon>
        <taxon>Crustacea</taxon>
        <taxon>Branchiopoda</taxon>
        <taxon>Diplostraca</taxon>
        <taxon>Cladocera</taxon>
        <taxon>Anomopoda</taxon>
        <taxon>Daphniidae</taxon>
        <taxon>Daphnia</taxon>
    </lineage>
</organism>
<name>A0A8J2RXP4_9CRUS</name>
<dbReference type="Pfam" id="PF17745">
    <property type="entry name" value="Ydr279_N"/>
    <property type="match status" value="1"/>
</dbReference>
<dbReference type="EMBL" id="CAKKLH010000292">
    <property type="protein sequence ID" value="CAH0109265.1"/>
    <property type="molecule type" value="Genomic_DNA"/>
</dbReference>
<feature type="domain" description="Rnh202 triple barrel" evidence="10">
    <location>
        <begin position="63"/>
        <end position="121"/>
    </location>
</feature>
<evidence type="ECO:0000256" key="2">
    <source>
        <dbReference type="ARBA" id="ARBA00009823"/>
    </source>
</evidence>
<dbReference type="Gene3D" id="2.20.25.530">
    <property type="match status" value="1"/>
</dbReference>
<dbReference type="GO" id="GO:0005654">
    <property type="term" value="C:nucleoplasm"/>
    <property type="evidence" value="ECO:0007669"/>
    <property type="project" value="TreeGrafter"/>
</dbReference>
<proteinExistence type="inferred from homology"/>
<dbReference type="AlphaFoldDB" id="A0A8J2RXP4"/>
<evidence type="ECO:0000256" key="3">
    <source>
        <dbReference type="ARBA" id="ARBA00011277"/>
    </source>
</evidence>
<dbReference type="CDD" id="cd09270">
    <property type="entry name" value="RNase_H2-B"/>
    <property type="match status" value="1"/>
</dbReference>
<feature type="domain" description="Ribonuclease H2 subunit B wHTH" evidence="9">
    <location>
        <begin position="124"/>
        <end position="249"/>
    </location>
</feature>
<dbReference type="PANTHER" id="PTHR13383:SF11">
    <property type="entry name" value="RIBONUCLEASE H2 SUBUNIT B"/>
    <property type="match status" value="1"/>
</dbReference>
<evidence type="ECO:0000256" key="4">
    <source>
        <dbReference type="ARBA" id="ARBA00019062"/>
    </source>
</evidence>
<reference evidence="11" key="1">
    <citation type="submission" date="2021-11" db="EMBL/GenBank/DDBJ databases">
        <authorList>
            <person name="Schell T."/>
        </authorList>
    </citation>
    <scope>NUCLEOTIDE SEQUENCE</scope>
    <source>
        <strain evidence="11">M5</strain>
    </source>
</reference>
<evidence type="ECO:0000256" key="6">
    <source>
        <dbReference type="ARBA" id="ARBA00024778"/>
    </source>
</evidence>
<dbReference type="Gene3D" id="1.10.20.120">
    <property type="match status" value="1"/>
</dbReference>
<evidence type="ECO:0000313" key="12">
    <source>
        <dbReference type="Proteomes" id="UP000789390"/>
    </source>
</evidence>
<dbReference type="GO" id="GO:0032299">
    <property type="term" value="C:ribonuclease H2 complex"/>
    <property type="evidence" value="ECO:0007669"/>
    <property type="project" value="InterPro"/>
</dbReference>
<comment type="caution">
    <text evidence="11">The sequence shown here is derived from an EMBL/GenBank/DDBJ whole genome shotgun (WGS) entry which is preliminary data.</text>
</comment>
<evidence type="ECO:0000313" key="11">
    <source>
        <dbReference type="EMBL" id="CAH0109265.1"/>
    </source>
</evidence>
<sequence>MPRVTRKNSIQENVVDVNSSPEKDDKSNIKVAAISAARSNNHPESQCVMIVPDGMLNGNNQRGIVVVKLRNPKTGTGTLYAFSHNNTKLYEINQFDESKRSWFLDNSVQSDGSFFLTTNVDPLFLILPYLQKAKHTSPIDQLLVDEDYAETEKLSTCSKKEDLEKIADCKQSGSFQAWKYSEEKTLNWLEKKVSRISQHLKEKNFNVTQSAVSSNYIKTDSEAVPESSFTRYAFGLISEYLCDELSAALEKHLDLPAVQKPANNQDVKEPPAKRQKIDGETKSEPLEDYSKDQKPFAKEKIQVSAKSKALASAAKGSKSIASFFGKK</sequence>
<dbReference type="InterPro" id="IPR041195">
    <property type="entry name" value="Rnh202_N"/>
</dbReference>
<feature type="region of interest" description="Disordered" evidence="8">
    <location>
        <begin position="260"/>
        <end position="297"/>
    </location>
</feature>
<evidence type="ECO:0000256" key="5">
    <source>
        <dbReference type="ARBA" id="ARBA00023242"/>
    </source>
</evidence>
<gene>
    <name evidence="11" type="ORF">DGAL_LOCUS12737</name>
</gene>